<keyword evidence="10" id="KW-1185">Reference proteome</keyword>
<feature type="transmembrane region" description="Helical" evidence="8">
    <location>
        <begin position="440"/>
        <end position="458"/>
    </location>
</feature>
<evidence type="ECO:0000256" key="4">
    <source>
        <dbReference type="ARBA" id="ARBA00022692"/>
    </source>
</evidence>
<keyword evidence="6 8" id="KW-0472">Membrane</keyword>
<dbReference type="Proteomes" id="UP001152799">
    <property type="component" value="Chromosome 6"/>
</dbReference>
<dbReference type="AlphaFoldDB" id="A0A9P0DNE4"/>
<evidence type="ECO:0000256" key="1">
    <source>
        <dbReference type="ARBA" id="ARBA00004236"/>
    </source>
</evidence>
<accession>A0A9P0DNE4</accession>
<dbReference type="GO" id="GO:0005044">
    <property type="term" value="F:scavenger receptor activity"/>
    <property type="evidence" value="ECO:0007669"/>
    <property type="project" value="TreeGrafter"/>
</dbReference>
<keyword evidence="4 8" id="KW-0812">Transmembrane</keyword>
<comment type="similarity">
    <text evidence="2">Belongs to the CD36 family.</text>
</comment>
<dbReference type="GO" id="GO:0005886">
    <property type="term" value="C:plasma membrane"/>
    <property type="evidence" value="ECO:0007669"/>
    <property type="project" value="UniProtKB-SubCell"/>
</dbReference>
<dbReference type="PRINTS" id="PR01609">
    <property type="entry name" value="CD36FAMILY"/>
</dbReference>
<evidence type="ECO:0000256" key="6">
    <source>
        <dbReference type="ARBA" id="ARBA00023136"/>
    </source>
</evidence>
<comment type="subcellular location">
    <subcellularLocation>
        <location evidence="1">Cell membrane</location>
    </subcellularLocation>
</comment>
<proteinExistence type="inferred from homology"/>
<feature type="transmembrane region" description="Helical" evidence="8">
    <location>
        <begin position="12"/>
        <end position="33"/>
    </location>
</feature>
<reference evidence="9" key="1">
    <citation type="submission" date="2022-01" db="EMBL/GenBank/DDBJ databases">
        <authorList>
            <person name="King R."/>
        </authorList>
    </citation>
    <scope>NUCLEOTIDE SEQUENCE</scope>
</reference>
<keyword evidence="5 8" id="KW-1133">Transmembrane helix</keyword>
<dbReference type="InterPro" id="IPR002159">
    <property type="entry name" value="CD36_fam"/>
</dbReference>
<name>A0A9P0DNE4_9CUCU</name>
<sequence length="488" mass="55984">MLRPGTLYKLPLAIFFLALGISSIIYTPTDFLFDMRLRMIRGTPPYTFWADPPDNLLAKVYIFNVTNSQQFLDGTEDFIHLQEIGPIIYREKFTHTNIVFNNNSTLTYTVTRTLEYLPERNTIDLNSTITAPNLAVLVMTSYFSDSSFFVKAGLNILLNKYNCEPFKNMTIYEYLMNATDPVLEPAKSLAPALVPSLNVGILKQMYMKNSYNITVLIGPKYGHEDYFNVQNIDGVESLPSFKRCKPQFNRTSETTLFPQFMRKDQNINAWKAVLCMAVNGYFTNETRKYGMTGYRYDVTLDAFNRTQPEYSDCYRGNPALPNGLSDVSTCYSNYPFAASFPHLMNADPVVSNRIRGMKPDIAKHGSFLNVEPMSGVPMSGRAIFQVNLIFKRMTGFGRKIQRFSNMYLPMSYVGYEIEGLPWHIVSLLYFMTVIVPKTQLIMSLILLAVGTIYLYYFSRDFRTPRVLKESCISTICEEEKFIKIENQT</sequence>
<evidence type="ECO:0000256" key="2">
    <source>
        <dbReference type="ARBA" id="ARBA00010532"/>
    </source>
</evidence>
<evidence type="ECO:0000313" key="10">
    <source>
        <dbReference type="Proteomes" id="UP001152799"/>
    </source>
</evidence>
<protein>
    <recommendedName>
        <fullName evidence="11">Scavenger receptor class B member 1</fullName>
    </recommendedName>
</protein>
<dbReference type="Pfam" id="PF01130">
    <property type="entry name" value="CD36"/>
    <property type="match status" value="1"/>
</dbReference>
<keyword evidence="7" id="KW-0325">Glycoprotein</keyword>
<gene>
    <name evidence="9" type="ORF">CEUTPL_LOCUS10601</name>
</gene>
<dbReference type="OrthoDB" id="8187528at2759"/>
<evidence type="ECO:0000256" key="3">
    <source>
        <dbReference type="ARBA" id="ARBA00022475"/>
    </source>
</evidence>
<dbReference type="PANTHER" id="PTHR11923">
    <property type="entry name" value="SCAVENGER RECEPTOR CLASS B TYPE-1 SR-B1"/>
    <property type="match status" value="1"/>
</dbReference>
<evidence type="ECO:0000256" key="5">
    <source>
        <dbReference type="ARBA" id="ARBA00022989"/>
    </source>
</evidence>
<evidence type="ECO:0000256" key="8">
    <source>
        <dbReference type="SAM" id="Phobius"/>
    </source>
</evidence>
<evidence type="ECO:0008006" key="11">
    <source>
        <dbReference type="Google" id="ProtNLM"/>
    </source>
</evidence>
<keyword evidence="3" id="KW-1003">Cell membrane</keyword>
<organism evidence="9 10">
    <name type="scientific">Ceutorhynchus assimilis</name>
    <name type="common">cabbage seed weevil</name>
    <dbReference type="NCBI Taxonomy" id="467358"/>
    <lineage>
        <taxon>Eukaryota</taxon>
        <taxon>Metazoa</taxon>
        <taxon>Ecdysozoa</taxon>
        <taxon>Arthropoda</taxon>
        <taxon>Hexapoda</taxon>
        <taxon>Insecta</taxon>
        <taxon>Pterygota</taxon>
        <taxon>Neoptera</taxon>
        <taxon>Endopterygota</taxon>
        <taxon>Coleoptera</taxon>
        <taxon>Polyphaga</taxon>
        <taxon>Cucujiformia</taxon>
        <taxon>Curculionidae</taxon>
        <taxon>Ceutorhynchinae</taxon>
        <taxon>Ceutorhynchus</taxon>
    </lineage>
</organism>
<dbReference type="EMBL" id="OU892282">
    <property type="protein sequence ID" value="CAH1132062.1"/>
    <property type="molecule type" value="Genomic_DNA"/>
</dbReference>
<dbReference type="GO" id="GO:0005737">
    <property type="term" value="C:cytoplasm"/>
    <property type="evidence" value="ECO:0007669"/>
    <property type="project" value="TreeGrafter"/>
</dbReference>
<dbReference type="PANTHER" id="PTHR11923:SF89">
    <property type="entry name" value="GH15894P"/>
    <property type="match status" value="1"/>
</dbReference>
<evidence type="ECO:0000313" key="9">
    <source>
        <dbReference type="EMBL" id="CAH1132062.1"/>
    </source>
</evidence>
<evidence type="ECO:0000256" key="7">
    <source>
        <dbReference type="ARBA" id="ARBA00023180"/>
    </source>
</evidence>